<comment type="caution">
    <text evidence="1">The sequence shown here is derived from an EMBL/GenBank/DDBJ whole genome shotgun (WGS) entry which is preliminary data.</text>
</comment>
<reference evidence="1" key="1">
    <citation type="submission" date="2023-04" db="EMBL/GenBank/DDBJ databases">
        <title>A chromosome-level genome assembly of the parasitoid wasp Eretmocerus hayati.</title>
        <authorList>
            <person name="Zhong Y."/>
            <person name="Liu S."/>
            <person name="Liu Y."/>
        </authorList>
    </citation>
    <scope>NUCLEOTIDE SEQUENCE</scope>
    <source>
        <strain evidence="1">ZJU_SS_LIU_2023</strain>
    </source>
</reference>
<evidence type="ECO:0000313" key="1">
    <source>
        <dbReference type="EMBL" id="KAJ8682459.1"/>
    </source>
</evidence>
<accession>A0ACC2PIP4</accession>
<sequence>MIQMGIMAGWASPTVERLKEPGSSVLLNKDQASWVASLLNLGRFFGGILGPVATHYLGSKRSILVTMFPIAIGWLIIMLTDTYVEWLYASRFISGLGVGMTFGSFPLYLGEVSLPQIRGALISLAIVGSPIGQVIASVCGVYLHISTAATAYFGLTILLIWLFFWLPESPYYYVRMKNPERAKKSIKWYRSGKGVEEEYQAIEKFVAQNSSTSFGEKLKALNEPSIRKATLQIVGLFVLMQLSGVNDIMFFMETILKQAQVNTLVSPAIFVIYVNVFCIFASIISIFLIDNCGRRILLMISSTGTSISMAALMYHFFSLDMSVTKAYLQWLPLAAIVLFMASYFVGLMPVPSTILSETLPANMKCIVSSIAMLIGSTFAFLTTKAYEPIVAVLGEAYLFMIFAAFSIVVIPYTLLSIRETKGKSLQEIQDDFMKN</sequence>
<evidence type="ECO:0000313" key="2">
    <source>
        <dbReference type="Proteomes" id="UP001239111"/>
    </source>
</evidence>
<gene>
    <name evidence="1" type="ORF">QAD02_018251</name>
</gene>
<name>A0ACC2PIP4_9HYME</name>
<protein>
    <submittedName>
        <fullName evidence="1">Uncharacterized protein</fullName>
    </submittedName>
</protein>
<proteinExistence type="predicted"/>
<dbReference type="Proteomes" id="UP001239111">
    <property type="component" value="Chromosome 1"/>
</dbReference>
<keyword evidence="2" id="KW-1185">Reference proteome</keyword>
<organism evidence="1 2">
    <name type="scientific">Eretmocerus hayati</name>
    <dbReference type="NCBI Taxonomy" id="131215"/>
    <lineage>
        <taxon>Eukaryota</taxon>
        <taxon>Metazoa</taxon>
        <taxon>Ecdysozoa</taxon>
        <taxon>Arthropoda</taxon>
        <taxon>Hexapoda</taxon>
        <taxon>Insecta</taxon>
        <taxon>Pterygota</taxon>
        <taxon>Neoptera</taxon>
        <taxon>Endopterygota</taxon>
        <taxon>Hymenoptera</taxon>
        <taxon>Apocrita</taxon>
        <taxon>Proctotrupomorpha</taxon>
        <taxon>Chalcidoidea</taxon>
        <taxon>Aphelinidae</taxon>
        <taxon>Aphelininae</taxon>
        <taxon>Eretmocerus</taxon>
    </lineage>
</organism>
<dbReference type="EMBL" id="CM056741">
    <property type="protein sequence ID" value="KAJ8682459.1"/>
    <property type="molecule type" value="Genomic_DNA"/>
</dbReference>